<evidence type="ECO:0000259" key="1">
    <source>
        <dbReference type="PROSITE" id="PS51459"/>
    </source>
</evidence>
<dbReference type="InterPro" id="IPR003812">
    <property type="entry name" value="Fido"/>
</dbReference>
<dbReference type="AlphaFoldDB" id="A0A2N3RH26"/>
<reference evidence="4 5" key="1">
    <citation type="submission" date="2017-11" db="EMBL/GenBank/DDBJ databases">
        <title>Xanthomonas prunicola sp. nov., a novel pathogen that affects nectarine (Prunus persica var. nectarine) trees.</title>
        <authorList>
            <person name="Lopez M."/>
            <person name="Lopez-Soriano P."/>
            <person name="Garita-Cambronero J."/>
            <person name="Beltran C."/>
            <person name="Taghouti G."/>
            <person name="Portier P."/>
            <person name="Cubero J."/>
            <person name="Fischer-Le Saux M."/>
            <person name="Marco-Noales E."/>
        </authorList>
    </citation>
    <scope>NUCLEOTIDE SEQUENCE [LARGE SCALE GENOMIC DNA]</scope>
    <source>
        <strain evidence="2 4">CFBP8353</strain>
        <strain evidence="3 5">CFBP8354</strain>
    </source>
</reference>
<dbReference type="SUPFAM" id="SSF140931">
    <property type="entry name" value="Fic-like"/>
    <property type="match status" value="1"/>
</dbReference>
<organism evidence="2 4">
    <name type="scientific">Xanthomonas prunicola</name>
    <dbReference type="NCBI Taxonomy" id="2053930"/>
    <lineage>
        <taxon>Bacteria</taxon>
        <taxon>Pseudomonadati</taxon>
        <taxon>Pseudomonadota</taxon>
        <taxon>Gammaproteobacteria</taxon>
        <taxon>Lysobacterales</taxon>
        <taxon>Lysobacteraceae</taxon>
        <taxon>Xanthomonas</taxon>
    </lineage>
</organism>
<evidence type="ECO:0000313" key="3">
    <source>
        <dbReference type="EMBL" id="PKV16009.1"/>
    </source>
</evidence>
<protein>
    <recommendedName>
        <fullName evidence="1">Fido domain-containing protein</fullName>
    </recommendedName>
</protein>
<sequence length="362" mass="40040">MSGHVARARLVRRNFMDGNFELTPLDLAFAPLPGRRDAPDASVWLDASFSVYTPALLEPPLRTHEKVGDYQRFESDAQCVGYLSALSSRLIHVCRGSWKFTSIPDLRASSQAALAINASLRAGLPDTHGVLNWSLNLAKNFGNSKVRSRTDNAWVGGKKPSEAWLVLPQADQLPSLLKNLEDLLQGKSAQPVNCAFFEAIAYQMICIHPLSDTNGRVTRTLLINIAGRYRNFYPLYIAHCLVFAKQRTGQTWMQASLTATSRNLSNSEAWLDQIKLILQKISDLATAGLDPRALWSLLSYGYVSIETLCAGKNACNPALAAKIMGRLPALLEQEQGVFYSAELEILIIGIDRSINKDSYEIE</sequence>
<dbReference type="Gene3D" id="1.10.3290.10">
    <property type="entry name" value="Fido-like domain"/>
    <property type="match status" value="1"/>
</dbReference>
<comment type="caution">
    <text evidence="2">The sequence shown here is derived from an EMBL/GenBank/DDBJ whole genome shotgun (WGS) entry which is preliminary data.</text>
</comment>
<dbReference type="Proteomes" id="UP000233748">
    <property type="component" value="Unassembled WGS sequence"/>
</dbReference>
<proteinExistence type="predicted"/>
<evidence type="ECO:0000313" key="4">
    <source>
        <dbReference type="Proteomes" id="UP000233720"/>
    </source>
</evidence>
<dbReference type="EMBL" id="PHKW01000005">
    <property type="protein sequence ID" value="PKV16009.1"/>
    <property type="molecule type" value="Genomic_DNA"/>
</dbReference>
<gene>
    <name evidence="2" type="ORF">XpruCFBP8353_16385</name>
    <name evidence="3" type="ORF">XpruCFBP8354_16040</name>
</gene>
<dbReference type="OrthoDB" id="9807853at2"/>
<dbReference type="InterPro" id="IPR036597">
    <property type="entry name" value="Fido-like_dom_sf"/>
</dbReference>
<feature type="domain" description="Fido" evidence="1">
    <location>
        <begin position="119"/>
        <end position="273"/>
    </location>
</feature>
<dbReference type="EMBL" id="PHKV01000005">
    <property type="protein sequence ID" value="PKV11783.1"/>
    <property type="molecule type" value="Genomic_DNA"/>
</dbReference>
<keyword evidence="5" id="KW-1185">Reference proteome</keyword>
<dbReference type="Proteomes" id="UP000233720">
    <property type="component" value="Unassembled WGS sequence"/>
</dbReference>
<dbReference type="Pfam" id="PF02661">
    <property type="entry name" value="Fic"/>
    <property type="match status" value="1"/>
</dbReference>
<evidence type="ECO:0000313" key="2">
    <source>
        <dbReference type="EMBL" id="PKV11783.1"/>
    </source>
</evidence>
<accession>A0A2N3RH26</accession>
<name>A0A2N3RH26_9XANT</name>
<evidence type="ECO:0000313" key="5">
    <source>
        <dbReference type="Proteomes" id="UP000233748"/>
    </source>
</evidence>
<dbReference type="PROSITE" id="PS51459">
    <property type="entry name" value="FIDO"/>
    <property type="match status" value="1"/>
</dbReference>